<gene>
    <name evidence="3" type="ORF">DUV00_18990</name>
</gene>
<dbReference type="InterPro" id="IPR050263">
    <property type="entry name" value="Bact_Fimbrial_Adh_Pro"/>
</dbReference>
<evidence type="ECO:0000256" key="1">
    <source>
        <dbReference type="SAM" id="SignalP"/>
    </source>
</evidence>
<evidence type="ECO:0000313" key="3">
    <source>
        <dbReference type="EMBL" id="EBY1029323.1"/>
    </source>
</evidence>
<accession>A0A5W8IU96</accession>
<dbReference type="Pfam" id="PF00419">
    <property type="entry name" value="Fimbrial"/>
    <property type="match status" value="1"/>
</dbReference>
<reference evidence="3" key="1">
    <citation type="submission" date="2018-07" db="EMBL/GenBank/DDBJ databases">
        <authorList>
            <person name="Ashton P.M."/>
            <person name="Dallman T."/>
            <person name="Nair S."/>
            <person name="De Pinna E."/>
            <person name="Peters T."/>
            <person name="Grant K."/>
        </authorList>
    </citation>
    <scope>NUCLEOTIDE SEQUENCE</scope>
    <source>
        <strain evidence="3">513302</strain>
    </source>
</reference>
<dbReference type="GO" id="GO:0043709">
    <property type="term" value="P:cell adhesion involved in single-species biofilm formation"/>
    <property type="evidence" value="ECO:0007669"/>
    <property type="project" value="TreeGrafter"/>
</dbReference>
<feature type="signal peptide" evidence="1">
    <location>
        <begin position="1"/>
        <end position="25"/>
    </location>
</feature>
<name>A0A5W8IU96_SALNE</name>
<comment type="caution">
    <text evidence="3">The sequence shown here is derived from an EMBL/GenBank/DDBJ whole genome shotgun (WGS) entry which is preliminary data.</text>
</comment>
<dbReference type="PANTHER" id="PTHR33420:SF11">
    <property type="entry name" value="FIMBRIAL-LIKE PROTEIN"/>
    <property type="match status" value="1"/>
</dbReference>
<dbReference type="SUPFAM" id="SSF49401">
    <property type="entry name" value="Bacterial adhesins"/>
    <property type="match status" value="1"/>
</dbReference>
<dbReference type="InterPro" id="IPR036937">
    <property type="entry name" value="Adhesion_dom_fimbrial_sf"/>
</dbReference>
<proteinExistence type="predicted"/>
<feature type="domain" description="Fimbrial-type adhesion" evidence="2">
    <location>
        <begin position="38"/>
        <end position="205"/>
    </location>
</feature>
<dbReference type="EMBL" id="AAHNDN010000040">
    <property type="protein sequence ID" value="EBY1029323.1"/>
    <property type="molecule type" value="Genomic_DNA"/>
</dbReference>
<dbReference type="AlphaFoldDB" id="A0A5W8IU96"/>
<sequence length="206" mass="21115">MMFRKTLIATTAVAAIMSTAPSAFAAPVVNKDFGGGTINFHGTVTEAPCSIVPGDDKLDIDLGQVSEKILATTSSTSTPVDVVIHLNSCQFEAGTTSSGGTGTTNPNGLLSKVDVEFANYTAASTDGESKGILNNDGTATGVNVQLLDATGQPMALNRVASATGTTVHQLSGANNEMTFRARMISTTGSATAGSVSAHVDYKLKYF</sequence>
<dbReference type="InterPro" id="IPR008966">
    <property type="entry name" value="Adhesion_dom_sf"/>
</dbReference>
<dbReference type="PANTHER" id="PTHR33420">
    <property type="entry name" value="FIMBRIAL SUBUNIT ELFA-RELATED"/>
    <property type="match status" value="1"/>
</dbReference>
<dbReference type="GO" id="GO:0009289">
    <property type="term" value="C:pilus"/>
    <property type="evidence" value="ECO:0007669"/>
    <property type="project" value="InterPro"/>
</dbReference>
<feature type="chain" id="PRO_5030142640" evidence="1">
    <location>
        <begin position="26"/>
        <end position="206"/>
    </location>
</feature>
<keyword evidence="1" id="KW-0732">Signal</keyword>
<protein>
    <submittedName>
        <fullName evidence="3">Fimbrial protein StdA</fullName>
    </submittedName>
</protein>
<organism evidence="3">
    <name type="scientific">Salmonella newport</name>
    <dbReference type="NCBI Taxonomy" id="108619"/>
    <lineage>
        <taxon>Bacteria</taxon>
        <taxon>Pseudomonadati</taxon>
        <taxon>Pseudomonadota</taxon>
        <taxon>Gammaproteobacteria</taxon>
        <taxon>Enterobacterales</taxon>
        <taxon>Enterobacteriaceae</taxon>
        <taxon>Salmonella</taxon>
    </lineage>
</organism>
<dbReference type="Gene3D" id="2.60.40.1090">
    <property type="entry name" value="Fimbrial-type adhesion domain"/>
    <property type="match status" value="1"/>
</dbReference>
<evidence type="ECO:0000259" key="2">
    <source>
        <dbReference type="Pfam" id="PF00419"/>
    </source>
</evidence>
<dbReference type="InterPro" id="IPR000259">
    <property type="entry name" value="Adhesion_dom_fimbrial"/>
</dbReference>